<keyword evidence="2" id="KW-1185">Reference proteome</keyword>
<dbReference type="SUPFAM" id="SSF117281">
    <property type="entry name" value="Kelch motif"/>
    <property type="match status" value="1"/>
</dbReference>
<proteinExistence type="predicted"/>
<dbReference type="GeneID" id="108815348"/>
<gene>
    <name evidence="3" type="primary">LOC108815348</name>
</gene>
<dbReference type="Gene3D" id="1.20.1280.50">
    <property type="match status" value="1"/>
</dbReference>
<evidence type="ECO:0000313" key="2">
    <source>
        <dbReference type="Proteomes" id="UP000504610"/>
    </source>
</evidence>
<dbReference type="KEGG" id="rsz:108815348"/>
<name>A0A6J0K7E5_RAPSA</name>
<dbReference type="InterPro" id="IPR015915">
    <property type="entry name" value="Kelch-typ_b-propeller"/>
</dbReference>
<organism evidence="2 3">
    <name type="scientific">Raphanus sativus</name>
    <name type="common">Radish</name>
    <name type="synonym">Raphanus raphanistrum var. sativus</name>
    <dbReference type="NCBI Taxonomy" id="3726"/>
    <lineage>
        <taxon>Eukaryota</taxon>
        <taxon>Viridiplantae</taxon>
        <taxon>Streptophyta</taxon>
        <taxon>Embryophyta</taxon>
        <taxon>Tracheophyta</taxon>
        <taxon>Spermatophyta</taxon>
        <taxon>Magnoliopsida</taxon>
        <taxon>eudicotyledons</taxon>
        <taxon>Gunneridae</taxon>
        <taxon>Pentapetalae</taxon>
        <taxon>rosids</taxon>
        <taxon>malvids</taxon>
        <taxon>Brassicales</taxon>
        <taxon>Brassicaceae</taxon>
        <taxon>Brassiceae</taxon>
        <taxon>Raphanus</taxon>
    </lineage>
</organism>
<dbReference type="PANTHER" id="PTHR24414">
    <property type="entry name" value="F-BOX/KELCH-REPEAT PROTEIN SKIP4"/>
    <property type="match status" value="1"/>
</dbReference>
<sequence>MSSNIRAEKKQSSSSSPVTSLPEEVVVDILARVPRHDYPRVSLVSKYFRSLVSSPEIYARRSSLGCTEYFLYVVLFDWDDRVNRLYTFRWKGNGNSSCLVLIPGLPDIPRDGSYVAVGSRIYVFCGRMTSSAFFIDCASSHTVQHLPRMPFPMSDIVADDNGGRSYVFGYHGTDQKYSHAMLVFNTETQMWEDGMTKPGDVYAYRSLVVMAGKMYMMESHNSYVYDPKISKWETDEKLSSKFWDHKACVVDDVLYFYDWSDKELRGYDPEHECWVVVNGLDDFLAEMRRVGCYLTRTVSYAGKLVLFSHRYEINGEICCAKILLERRNGGQIWGKVDQWCDHGLIAGDFSITKSLDVVL</sequence>
<dbReference type="OrthoDB" id="1060687at2759"/>
<dbReference type="CDD" id="cd22152">
    <property type="entry name" value="F-box_AtAFR-like"/>
    <property type="match status" value="1"/>
</dbReference>
<evidence type="ECO:0000259" key="1">
    <source>
        <dbReference type="PROSITE" id="PS50181"/>
    </source>
</evidence>
<dbReference type="SUPFAM" id="SSF81383">
    <property type="entry name" value="F-box domain"/>
    <property type="match status" value="1"/>
</dbReference>
<evidence type="ECO:0000313" key="3">
    <source>
        <dbReference type="RefSeq" id="XP_018443483.1"/>
    </source>
</evidence>
<dbReference type="PANTHER" id="PTHR24414:SF141">
    <property type="entry name" value="GENOME ASSEMBLY, CHROMOSOME: A07"/>
    <property type="match status" value="1"/>
</dbReference>
<dbReference type="PROSITE" id="PS50181">
    <property type="entry name" value="FBOX"/>
    <property type="match status" value="1"/>
</dbReference>
<accession>A0A6J0K7E5</accession>
<dbReference type="Gene3D" id="2.120.10.80">
    <property type="entry name" value="Kelch-type beta propeller"/>
    <property type="match status" value="1"/>
</dbReference>
<dbReference type="Pfam" id="PF25210">
    <property type="entry name" value="Kelch_FKB95"/>
    <property type="match status" value="1"/>
</dbReference>
<dbReference type="SMART" id="SM00256">
    <property type="entry name" value="FBOX"/>
    <property type="match status" value="1"/>
</dbReference>
<dbReference type="Pfam" id="PF00646">
    <property type="entry name" value="F-box"/>
    <property type="match status" value="1"/>
</dbReference>
<dbReference type="InterPro" id="IPR036047">
    <property type="entry name" value="F-box-like_dom_sf"/>
</dbReference>
<dbReference type="RefSeq" id="XP_018443483.1">
    <property type="nucleotide sequence ID" value="XM_018587981.1"/>
</dbReference>
<dbReference type="InterPro" id="IPR057499">
    <property type="entry name" value="Kelch_FKB95"/>
</dbReference>
<feature type="domain" description="F-box" evidence="1">
    <location>
        <begin position="15"/>
        <end position="61"/>
    </location>
</feature>
<dbReference type="InterPro" id="IPR050354">
    <property type="entry name" value="F-box/kelch-repeat_ARATH"/>
</dbReference>
<reference evidence="3" key="1">
    <citation type="submission" date="2025-08" db="UniProtKB">
        <authorList>
            <consortium name="RefSeq"/>
        </authorList>
    </citation>
    <scope>IDENTIFICATION</scope>
    <source>
        <tissue evidence="3">Leaf</tissue>
    </source>
</reference>
<protein>
    <submittedName>
        <fullName evidence="3">F-box/kelch-repeat protein At4g38940-like</fullName>
    </submittedName>
</protein>
<dbReference type="Proteomes" id="UP000504610">
    <property type="component" value="Unplaced"/>
</dbReference>
<dbReference type="InterPro" id="IPR001810">
    <property type="entry name" value="F-box_dom"/>
</dbReference>
<dbReference type="AlphaFoldDB" id="A0A6J0K7E5"/>